<organism evidence="1 2">
    <name type="scientific">Zarea fungicola</name>
    <dbReference type="NCBI Taxonomy" id="93591"/>
    <lineage>
        <taxon>Eukaryota</taxon>
        <taxon>Fungi</taxon>
        <taxon>Dikarya</taxon>
        <taxon>Ascomycota</taxon>
        <taxon>Pezizomycotina</taxon>
        <taxon>Sordariomycetes</taxon>
        <taxon>Hypocreomycetidae</taxon>
        <taxon>Hypocreales</taxon>
        <taxon>Cordycipitaceae</taxon>
        <taxon>Zarea</taxon>
    </lineage>
</organism>
<reference evidence="1" key="1">
    <citation type="submission" date="2022-08" db="EMBL/GenBank/DDBJ databases">
        <title>Genome Sequence of Lecanicillium fungicola.</title>
        <authorList>
            <person name="Buettner E."/>
        </authorList>
    </citation>
    <scope>NUCLEOTIDE SEQUENCE</scope>
    <source>
        <strain evidence="1">Babe33</strain>
    </source>
</reference>
<sequence length="253" mass="27377">MKTFCLFSAMAAVTLANPASLVPKVPRDAILLSRQEIHDNVLKHHPSDWIMNSTDVEEYLLANRDANHTIYISDERAFVSLATVEYDVKSLVSRESGGCISPARYTKTYTKQTGQWPGAWGTASACLYTGKSTTGGSQSIMTSYSIAISENAGLSFSIIKDVLSATLGLTVTETYTSIRSYTCNVGPKSVVQVWARPYIVWGWFWSQTCMSNAMCGGCNAEFVNGGATAPAINPGTGQWLNYGCSTGTKNVQC</sequence>
<dbReference type="Proteomes" id="UP001143910">
    <property type="component" value="Unassembled WGS sequence"/>
</dbReference>
<protein>
    <submittedName>
        <fullName evidence="1">Uncharacterized protein</fullName>
    </submittedName>
</protein>
<dbReference type="EMBL" id="JANJQO010000714">
    <property type="protein sequence ID" value="KAJ2975388.1"/>
    <property type="molecule type" value="Genomic_DNA"/>
</dbReference>
<name>A0ACC1N8Q1_9HYPO</name>
<proteinExistence type="predicted"/>
<accession>A0ACC1N8Q1</accession>
<evidence type="ECO:0000313" key="2">
    <source>
        <dbReference type="Proteomes" id="UP001143910"/>
    </source>
</evidence>
<keyword evidence="2" id="KW-1185">Reference proteome</keyword>
<evidence type="ECO:0000313" key="1">
    <source>
        <dbReference type="EMBL" id="KAJ2975388.1"/>
    </source>
</evidence>
<comment type="caution">
    <text evidence="1">The sequence shown here is derived from an EMBL/GenBank/DDBJ whole genome shotgun (WGS) entry which is preliminary data.</text>
</comment>
<gene>
    <name evidence="1" type="ORF">NQ176_g5549</name>
</gene>